<keyword evidence="3" id="KW-1185">Reference proteome</keyword>
<dbReference type="AlphaFoldDB" id="A0AAD7DYE1"/>
<dbReference type="Proteomes" id="UP001221757">
    <property type="component" value="Unassembled WGS sequence"/>
</dbReference>
<feature type="region of interest" description="Disordered" evidence="1">
    <location>
        <begin position="232"/>
        <end position="282"/>
    </location>
</feature>
<evidence type="ECO:0000256" key="1">
    <source>
        <dbReference type="SAM" id="MobiDB-lite"/>
    </source>
</evidence>
<evidence type="ECO:0000313" key="3">
    <source>
        <dbReference type="Proteomes" id="UP001221757"/>
    </source>
</evidence>
<protein>
    <submittedName>
        <fullName evidence="2">Uncharacterized protein</fullName>
    </submittedName>
</protein>
<name>A0AAD7DYE1_MYCRO</name>
<reference evidence="2" key="1">
    <citation type="submission" date="2023-03" db="EMBL/GenBank/DDBJ databases">
        <title>Massive genome expansion in bonnet fungi (Mycena s.s.) driven by repeated elements and novel gene families across ecological guilds.</title>
        <authorList>
            <consortium name="Lawrence Berkeley National Laboratory"/>
            <person name="Harder C.B."/>
            <person name="Miyauchi S."/>
            <person name="Viragh M."/>
            <person name="Kuo A."/>
            <person name="Thoen E."/>
            <person name="Andreopoulos B."/>
            <person name="Lu D."/>
            <person name="Skrede I."/>
            <person name="Drula E."/>
            <person name="Henrissat B."/>
            <person name="Morin E."/>
            <person name="Kohler A."/>
            <person name="Barry K."/>
            <person name="LaButti K."/>
            <person name="Morin E."/>
            <person name="Salamov A."/>
            <person name="Lipzen A."/>
            <person name="Mereny Z."/>
            <person name="Hegedus B."/>
            <person name="Baldrian P."/>
            <person name="Stursova M."/>
            <person name="Weitz H."/>
            <person name="Taylor A."/>
            <person name="Grigoriev I.V."/>
            <person name="Nagy L.G."/>
            <person name="Martin F."/>
            <person name="Kauserud H."/>
        </authorList>
    </citation>
    <scope>NUCLEOTIDE SEQUENCE</scope>
    <source>
        <strain evidence="2">CBHHK067</strain>
    </source>
</reference>
<feature type="compositionally biased region" description="Polar residues" evidence="1">
    <location>
        <begin position="246"/>
        <end position="255"/>
    </location>
</feature>
<dbReference type="EMBL" id="JARKIE010000014">
    <property type="protein sequence ID" value="KAJ7702656.1"/>
    <property type="molecule type" value="Genomic_DNA"/>
</dbReference>
<sequence>MELESTEKLLGTTRTALAVIQQALTTTETCLTDTFHSLHAALDRNTKLYRLLRVEQRKNQRYRLDKINLAIKLKESAAALTSVNKSFSLATTRYKQVIHELKKKIKALQMCYLRSGRSRTKALEKARVADQITRKKPGTLVRTGKYTADAKSMARTLHKASYSQERVGDIIQYVMQKAGFFVKNKMSRCTVQRALIEGGIAAKIQLAYKLFQADGRASTRLIPLPQHNLSINKCGPTPRDNHTLSRVENQASPSRRPSPVDGRDPSIGPTGNSHGWTGLPVPSPETAVFVTATGRDGRDEALADGTPITMPSAFLIDNGSPGATASGDATSLRGHNYEASHIMINKNGKHQNCMLGISSTVDHTSETQVQNWKSKITALSEIFNRCLLAERSAFSFEVSHFLRPLKGMNGDHASDQKKTVHLMLEWKELVT</sequence>
<gene>
    <name evidence="2" type="ORF">B0H17DRAFT_1237139</name>
</gene>
<evidence type="ECO:0000313" key="2">
    <source>
        <dbReference type="EMBL" id="KAJ7702656.1"/>
    </source>
</evidence>
<accession>A0AAD7DYE1</accession>
<organism evidence="2 3">
    <name type="scientific">Mycena rosella</name>
    <name type="common">Pink bonnet</name>
    <name type="synonym">Agaricus rosellus</name>
    <dbReference type="NCBI Taxonomy" id="1033263"/>
    <lineage>
        <taxon>Eukaryota</taxon>
        <taxon>Fungi</taxon>
        <taxon>Dikarya</taxon>
        <taxon>Basidiomycota</taxon>
        <taxon>Agaricomycotina</taxon>
        <taxon>Agaricomycetes</taxon>
        <taxon>Agaricomycetidae</taxon>
        <taxon>Agaricales</taxon>
        <taxon>Marasmiineae</taxon>
        <taxon>Mycenaceae</taxon>
        <taxon>Mycena</taxon>
    </lineage>
</organism>
<comment type="caution">
    <text evidence="2">The sequence shown here is derived from an EMBL/GenBank/DDBJ whole genome shotgun (WGS) entry which is preliminary data.</text>
</comment>
<proteinExistence type="predicted"/>